<evidence type="ECO:0000313" key="5">
    <source>
        <dbReference type="Proteomes" id="UP000015102"/>
    </source>
</evidence>
<comment type="similarity">
    <text evidence="1">Belongs to the SDHAF4 family.</text>
</comment>
<dbReference type="HOGENOM" id="CLU_160299_0_2_1"/>
<keyword evidence="5" id="KW-1185">Reference proteome</keyword>
<reference evidence="4" key="2">
    <citation type="submission" date="2015-06" db="UniProtKB">
        <authorList>
            <consortium name="EnsemblMetazoa"/>
        </authorList>
    </citation>
    <scope>IDENTIFICATION</scope>
</reference>
<dbReference type="InterPro" id="IPR012875">
    <property type="entry name" value="SDHF4"/>
</dbReference>
<dbReference type="PANTHER" id="PTHR28524:SF3">
    <property type="entry name" value="SUCCINATE DEHYDROGENASE ASSEMBLY FACTOR 4, MITOCHONDRIAL"/>
    <property type="match status" value="1"/>
</dbReference>
<proteinExistence type="inferred from homology"/>
<dbReference type="PANTHER" id="PTHR28524">
    <property type="entry name" value="SUCCINATE DEHYDROGENASE ASSEMBLY FACTOR 4, MITOCHONDRIAL"/>
    <property type="match status" value="1"/>
</dbReference>
<reference evidence="5" key="1">
    <citation type="submission" date="2013-02" db="EMBL/GenBank/DDBJ databases">
        <authorList>
            <person name="Hughes D."/>
        </authorList>
    </citation>
    <scope>NUCLEOTIDE SEQUENCE</scope>
    <source>
        <strain>Durham</strain>
        <strain evidence="5">NC isolate 2 -- Noor lab</strain>
    </source>
</reference>
<dbReference type="EnsemblMetazoa" id="MESCA000578-RA">
    <property type="protein sequence ID" value="MESCA000578-PA"/>
    <property type="gene ID" value="MESCA000578"/>
</dbReference>
<evidence type="ECO:0000313" key="4">
    <source>
        <dbReference type="EnsemblMetazoa" id="MESCA000578-PA"/>
    </source>
</evidence>
<evidence type="ECO:0000256" key="2">
    <source>
        <dbReference type="ARBA" id="ARBA00022170"/>
    </source>
</evidence>
<dbReference type="AlphaFoldDB" id="T1GBE6"/>
<dbReference type="Pfam" id="PF07896">
    <property type="entry name" value="DUF1674"/>
    <property type="match status" value="1"/>
</dbReference>
<feature type="region of interest" description="Disordered" evidence="3">
    <location>
        <begin position="36"/>
        <end position="80"/>
    </location>
</feature>
<dbReference type="GO" id="GO:0034553">
    <property type="term" value="P:mitochondrial respiratory chain complex II assembly"/>
    <property type="evidence" value="ECO:0007669"/>
    <property type="project" value="TreeGrafter"/>
</dbReference>
<name>T1GBE6_MEGSC</name>
<protein>
    <recommendedName>
        <fullName evidence="2">Succinate dehydrogenase assembly factor 4, mitochondrial</fullName>
    </recommendedName>
</protein>
<organism evidence="4 5">
    <name type="scientific">Megaselia scalaris</name>
    <name type="common">Humpbacked fly</name>
    <name type="synonym">Phora scalaris</name>
    <dbReference type="NCBI Taxonomy" id="36166"/>
    <lineage>
        <taxon>Eukaryota</taxon>
        <taxon>Metazoa</taxon>
        <taxon>Ecdysozoa</taxon>
        <taxon>Arthropoda</taxon>
        <taxon>Hexapoda</taxon>
        <taxon>Insecta</taxon>
        <taxon>Pterygota</taxon>
        <taxon>Neoptera</taxon>
        <taxon>Endopterygota</taxon>
        <taxon>Diptera</taxon>
        <taxon>Brachycera</taxon>
        <taxon>Muscomorpha</taxon>
        <taxon>Platypezoidea</taxon>
        <taxon>Phoridae</taxon>
        <taxon>Megaseliini</taxon>
        <taxon>Megaselia</taxon>
    </lineage>
</organism>
<evidence type="ECO:0000256" key="3">
    <source>
        <dbReference type="SAM" id="MobiDB-lite"/>
    </source>
</evidence>
<feature type="compositionally biased region" description="Basic and acidic residues" evidence="3">
    <location>
        <begin position="67"/>
        <end position="80"/>
    </location>
</feature>
<evidence type="ECO:0000256" key="1">
    <source>
        <dbReference type="ARBA" id="ARBA00005701"/>
    </source>
</evidence>
<feature type="compositionally biased region" description="Low complexity" evidence="3">
    <location>
        <begin position="46"/>
        <end position="55"/>
    </location>
</feature>
<dbReference type="EMBL" id="CAQQ02039164">
    <property type="status" value="NOT_ANNOTATED_CDS"/>
    <property type="molecule type" value="Genomic_DNA"/>
</dbReference>
<accession>T1GBE6</accession>
<dbReference type="GO" id="GO:0005739">
    <property type="term" value="C:mitochondrion"/>
    <property type="evidence" value="ECO:0007669"/>
    <property type="project" value="TreeGrafter"/>
</dbReference>
<dbReference type="Proteomes" id="UP000015102">
    <property type="component" value="Unassembled WGS sequence"/>
</dbReference>
<sequence length="80" mass="8970">MSAQPIYRIATKPSILKQAKEARVLFGLQDKFFNKSKKPSDPFKPFPNGVNPKTGEVGGPTGPEPTRYGDWERRGRCSDF</sequence>